<dbReference type="NCBIfam" id="TIGR02289">
    <property type="entry name" value="M3_not_pepF"/>
    <property type="match status" value="1"/>
</dbReference>
<name>A0ABV6Z0A4_UNCC1</name>
<keyword evidence="4 6" id="KW-0862">Zinc</keyword>
<reference evidence="8 9" key="1">
    <citation type="submission" date="2024-09" db="EMBL/GenBank/DDBJ databases">
        <title>Laminarin stimulates single cell rates of sulfate reduction while oxygen inhibits transcriptomic activity in coastal marine sediment.</title>
        <authorList>
            <person name="Lindsay M."/>
            <person name="Orcutt B."/>
            <person name="Emerson D."/>
            <person name="Stepanauskas R."/>
            <person name="D'Angelo T."/>
        </authorList>
    </citation>
    <scope>NUCLEOTIDE SEQUENCE [LARGE SCALE GENOMIC DNA]</scope>
    <source>
        <strain evidence="8">SAG AM-311-K15</strain>
    </source>
</reference>
<dbReference type="EC" id="3.4.-.-" evidence="8"/>
<dbReference type="EMBL" id="JBHPBY010000236">
    <property type="protein sequence ID" value="MFC1851877.1"/>
    <property type="molecule type" value="Genomic_DNA"/>
</dbReference>
<evidence type="ECO:0000313" key="9">
    <source>
        <dbReference type="Proteomes" id="UP001594351"/>
    </source>
</evidence>
<dbReference type="SUPFAM" id="SSF55486">
    <property type="entry name" value="Metalloproteases ('zincins'), catalytic domain"/>
    <property type="match status" value="1"/>
</dbReference>
<comment type="cofactor">
    <cofactor evidence="6">
        <name>Zn(2+)</name>
        <dbReference type="ChEBI" id="CHEBI:29105"/>
    </cofactor>
    <text evidence="6">Binds 1 zinc ion.</text>
</comment>
<dbReference type="InterPro" id="IPR045090">
    <property type="entry name" value="Pept_M3A_M3B"/>
</dbReference>
<evidence type="ECO:0000256" key="5">
    <source>
        <dbReference type="ARBA" id="ARBA00023049"/>
    </source>
</evidence>
<keyword evidence="3 6" id="KW-0378">Hydrolase</keyword>
<evidence type="ECO:0000259" key="7">
    <source>
        <dbReference type="Pfam" id="PF01432"/>
    </source>
</evidence>
<keyword evidence="1 6" id="KW-0645">Protease</keyword>
<dbReference type="PANTHER" id="PTHR11804">
    <property type="entry name" value="PROTEASE M3 THIMET OLIGOPEPTIDASE-RELATED"/>
    <property type="match status" value="1"/>
</dbReference>
<accession>A0ABV6Z0A4</accession>
<evidence type="ECO:0000256" key="6">
    <source>
        <dbReference type="RuleBase" id="RU003435"/>
    </source>
</evidence>
<dbReference type="Gene3D" id="1.10.1370.30">
    <property type="match status" value="1"/>
</dbReference>
<keyword evidence="9" id="KW-1185">Reference proteome</keyword>
<comment type="similarity">
    <text evidence="6">Belongs to the peptidase M3 family.</text>
</comment>
<evidence type="ECO:0000256" key="1">
    <source>
        <dbReference type="ARBA" id="ARBA00022670"/>
    </source>
</evidence>
<keyword evidence="2 6" id="KW-0479">Metal-binding</keyword>
<keyword evidence="5 6" id="KW-0482">Metalloprotease</keyword>
<dbReference type="InterPro" id="IPR011976">
    <property type="entry name" value="Pept_M3B_oligopep-rel"/>
</dbReference>
<sequence>MSNNKQHPEDKLWRKRLFLPAEVDLTSWKSIEPFYKDLLQRPIGNSQELAHLIRDFDEMGRALIEKNVRLHIATTVDTSDQEAARKLQYFNEEILSKLNDYTTRIIARFMENPYRYQLDPDLYGHLEKLYQNELDLYVEENVPLFLKAQNLIQRHSAIIGGITVEHDDQSYNLAKMSVYLQDPDRSVREAAWRAMGEEKIKVSEEVDEVFDELIKLRDKQARNAGFENFRDYRHQVYNRFDYTPVDCTRFHKTVLKHGVPVLKKIQQNRMKQLGITDLRPWDHDVDPGNLAPLKPFRTVQELVNGAATLLDSIYPQLGNRLRELDGQGNLDLVTRPNKAMVGYNSVLEETGSSFIFMNSVGLHSDLKVLIHEVGHAIEKSACLDRPFSEYRHAPMEWCELASQSHELLALDHLDTIYPSEADRKRCIANAMEDLIEFFPRIAKIDAFQHWLYTHPNHSRQERRQTWLTLCQKYGGLADYSGLEQHLEISWQIIAHLFLVPFYYIEYGIAQLGALQIWRNVRENGNRAMKRFLGALELGFSKPLPDLYHQAGIRFEFYGPLFAELIKLVEDEYYKNSADD</sequence>
<evidence type="ECO:0000313" key="8">
    <source>
        <dbReference type="EMBL" id="MFC1851877.1"/>
    </source>
</evidence>
<dbReference type="Pfam" id="PF01432">
    <property type="entry name" value="Peptidase_M3"/>
    <property type="match status" value="1"/>
</dbReference>
<dbReference type="Proteomes" id="UP001594351">
    <property type="component" value="Unassembled WGS sequence"/>
</dbReference>
<evidence type="ECO:0000256" key="3">
    <source>
        <dbReference type="ARBA" id="ARBA00022801"/>
    </source>
</evidence>
<evidence type="ECO:0000256" key="2">
    <source>
        <dbReference type="ARBA" id="ARBA00022723"/>
    </source>
</evidence>
<gene>
    <name evidence="8" type="ORF">ACFL27_16925</name>
</gene>
<dbReference type="CDD" id="cd09606">
    <property type="entry name" value="M3B_PepF"/>
    <property type="match status" value="1"/>
</dbReference>
<organism evidence="8 9">
    <name type="scientific">candidate division CSSED10-310 bacterium</name>
    <dbReference type="NCBI Taxonomy" id="2855610"/>
    <lineage>
        <taxon>Bacteria</taxon>
        <taxon>Bacteria division CSSED10-310</taxon>
    </lineage>
</organism>
<dbReference type="InterPro" id="IPR001567">
    <property type="entry name" value="Pept_M3A_M3B_dom"/>
</dbReference>
<proteinExistence type="inferred from homology"/>
<dbReference type="PANTHER" id="PTHR11804:SF48">
    <property type="entry name" value="PUTATIVE-RELATED"/>
    <property type="match status" value="1"/>
</dbReference>
<dbReference type="GO" id="GO:0016787">
    <property type="term" value="F:hydrolase activity"/>
    <property type="evidence" value="ECO:0007669"/>
    <property type="project" value="UniProtKB-KW"/>
</dbReference>
<comment type="caution">
    <text evidence="8">The sequence shown here is derived from an EMBL/GenBank/DDBJ whole genome shotgun (WGS) entry which is preliminary data.</text>
</comment>
<protein>
    <submittedName>
        <fullName evidence="8">M3 family oligoendopeptidase</fullName>
        <ecNumber evidence="8">3.4.-.-</ecNumber>
    </submittedName>
</protein>
<feature type="domain" description="Peptidase M3A/M3B catalytic" evidence="7">
    <location>
        <begin position="179"/>
        <end position="559"/>
    </location>
</feature>
<evidence type="ECO:0000256" key="4">
    <source>
        <dbReference type="ARBA" id="ARBA00022833"/>
    </source>
</evidence>